<dbReference type="GO" id="GO:0005975">
    <property type="term" value="P:carbohydrate metabolic process"/>
    <property type="evidence" value="ECO:0007669"/>
    <property type="project" value="InterPro"/>
</dbReference>
<evidence type="ECO:0000313" key="7">
    <source>
        <dbReference type="EMBL" id="ACV06179.1"/>
    </source>
</evidence>
<dbReference type="RefSeq" id="WP_015779124.1">
    <property type="nucleotide sequence ID" value="NC_013169.1"/>
</dbReference>
<organism evidence="7 8">
    <name type="scientific">Kytococcus sedentarius (strain ATCC 14392 / DSM 20547 / JCM 11482 / CCUG 33030 / NBRC 15357 / NCTC 11040 / CCM 314 / 541)</name>
    <name type="common">Micrococcus sedentarius</name>
    <dbReference type="NCBI Taxonomy" id="478801"/>
    <lineage>
        <taxon>Bacteria</taxon>
        <taxon>Bacillati</taxon>
        <taxon>Actinomycetota</taxon>
        <taxon>Actinomycetes</taxon>
        <taxon>Micrococcales</taxon>
        <taxon>Kytococcaceae</taxon>
        <taxon>Kytococcus</taxon>
    </lineage>
</organism>
<proteinExistence type="inferred from homology"/>
<dbReference type="PROSITE" id="PS00933">
    <property type="entry name" value="FGGY_KINASES_1"/>
    <property type="match status" value="1"/>
</dbReference>
<dbReference type="Pfam" id="PF02782">
    <property type="entry name" value="FGGY_C"/>
    <property type="match status" value="1"/>
</dbReference>
<name>C7NH09_KYTSD</name>
<accession>C7NH09</accession>
<dbReference type="InterPro" id="IPR050406">
    <property type="entry name" value="FGGY_Carb_Kinase"/>
</dbReference>
<dbReference type="SUPFAM" id="SSF53067">
    <property type="entry name" value="Actin-like ATPase domain"/>
    <property type="match status" value="2"/>
</dbReference>
<evidence type="ECO:0000313" key="8">
    <source>
        <dbReference type="Proteomes" id="UP000006666"/>
    </source>
</evidence>
<dbReference type="InterPro" id="IPR018485">
    <property type="entry name" value="FGGY_C"/>
</dbReference>
<dbReference type="PANTHER" id="PTHR43095:SF2">
    <property type="entry name" value="GLUCONOKINASE"/>
    <property type="match status" value="1"/>
</dbReference>
<dbReference type="PROSITE" id="PS00445">
    <property type="entry name" value="FGGY_KINASES_2"/>
    <property type="match status" value="1"/>
</dbReference>
<dbReference type="InterPro" id="IPR018484">
    <property type="entry name" value="FGGY_N"/>
</dbReference>
<dbReference type="Proteomes" id="UP000006666">
    <property type="component" value="Chromosome"/>
</dbReference>
<keyword evidence="2 4" id="KW-0808">Transferase</keyword>
<dbReference type="InterPro" id="IPR000577">
    <property type="entry name" value="Carb_kinase_FGGY"/>
</dbReference>
<comment type="similarity">
    <text evidence="1 4">Belongs to the FGGY kinase family.</text>
</comment>
<dbReference type="eggNOG" id="COG1070">
    <property type="taxonomic scope" value="Bacteria"/>
</dbReference>
<sequence>MAQHQAPPHQVVIGIDVGTTAAKVTAFGVGTPFRTTVEREYPLLRPRPGWAVQEVPTVLAAVAAALAECVHRVAGSHVACLSVSTAMHGLVGLDDELRPLTPLATWADGRAAEQSARLATQGVARELHERSGTPVHPFAPLSKLLWFAQEEPELFGRVRAWAGLKDVVLHHLTGTLVTELSSASGTGLLDLRTRQWSPDTLELVRVRQDQLPEVLDTTAALGLTRRVAERLGLPVATPVVVGAGDGPLGNLGTGALEPGVAGLSTGTSAALRQIVPEPRIDPEGRLFCYALTRDAWAVGGALTTGGSVVRWAGDVFGRDLMGSPGETVDADLLALARSVPPGSEGLAMVPWLGAERAPLWDPTVRGAFVGLRASHTRGHFVRAAVEGVALQVEAVLRQVESIHPVHEIRATGGVFRSDLWRDVLSAVLNRPLVVAAGAEGSGLGAAALGAWATGLADDLPGALQLLADEDTLTGDEEVIRPDPERVAQYDRLTDSVADTLETLGRAAEVLRSS</sequence>
<feature type="domain" description="Carbohydrate kinase FGGY N-terminal" evidence="5">
    <location>
        <begin position="12"/>
        <end position="252"/>
    </location>
</feature>
<protein>
    <submittedName>
        <fullName evidence="7">Pentulose/hexulose kinase</fullName>
    </submittedName>
</protein>
<reference evidence="7 8" key="1">
    <citation type="journal article" date="2009" name="Stand. Genomic Sci.">
        <title>Complete genome sequence of Kytococcus sedentarius type strain (541).</title>
        <authorList>
            <person name="Sims D."/>
            <person name="Brettin T."/>
            <person name="Detter J.C."/>
            <person name="Han C."/>
            <person name="Lapidus A."/>
            <person name="Copeland A."/>
            <person name="Glavina Del Rio T."/>
            <person name="Nolan M."/>
            <person name="Chen F."/>
            <person name="Lucas S."/>
            <person name="Tice H."/>
            <person name="Cheng J.F."/>
            <person name="Bruce D."/>
            <person name="Goodwin L."/>
            <person name="Pitluck S."/>
            <person name="Ovchinnikova G."/>
            <person name="Pati A."/>
            <person name="Ivanova N."/>
            <person name="Mavrommatis K."/>
            <person name="Chen A."/>
            <person name="Palaniappan K."/>
            <person name="D'haeseleer P."/>
            <person name="Chain P."/>
            <person name="Bristow J."/>
            <person name="Eisen J.A."/>
            <person name="Markowitz V."/>
            <person name="Hugenholtz P."/>
            <person name="Schneider S."/>
            <person name="Goker M."/>
            <person name="Pukall R."/>
            <person name="Kyrpides N.C."/>
            <person name="Klenk H.P."/>
        </authorList>
    </citation>
    <scope>NUCLEOTIDE SEQUENCE [LARGE SCALE GENOMIC DNA]</scope>
    <source>
        <strain evidence="8">ATCC 14392 / DSM 20547 / JCM 11482 / CCUG 33030 / NBRC 15357 / NCTC 11040 / CCM 314 / 541</strain>
    </source>
</reference>
<dbReference type="InterPro" id="IPR043129">
    <property type="entry name" value="ATPase_NBD"/>
</dbReference>
<evidence type="ECO:0000256" key="3">
    <source>
        <dbReference type="ARBA" id="ARBA00022777"/>
    </source>
</evidence>
<evidence type="ECO:0000256" key="2">
    <source>
        <dbReference type="ARBA" id="ARBA00022679"/>
    </source>
</evidence>
<evidence type="ECO:0000259" key="5">
    <source>
        <dbReference type="Pfam" id="PF00370"/>
    </source>
</evidence>
<dbReference type="GO" id="GO:0016773">
    <property type="term" value="F:phosphotransferase activity, alcohol group as acceptor"/>
    <property type="evidence" value="ECO:0007669"/>
    <property type="project" value="InterPro"/>
</dbReference>
<dbReference type="PIRSF" id="PIRSF000538">
    <property type="entry name" value="GlpK"/>
    <property type="match status" value="1"/>
</dbReference>
<feature type="domain" description="Carbohydrate kinase FGGY C-terminal" evidence="6">
    <location>
        <begin position="263"/>
        <end position="452"/>
    </location>
</feature>
<dbReference type="Gene3D" id="3.30.420.40">
    <property type="match status" value="2"/>
</dbReference>
<evidence type="ECO:0000256" key="1">
    <source>
        <dbReference type="ARBA" id="ARBA00009156"/>
    </source>
</evidence>
<dbReference type="HOGENOM" id="CLU_009281_3_2_11"/>
<evidence type="ECO:0000256" key="4">
    <source>
        <dbReference type="RuleBase" id="RU003733"/>
    </source>
</evidence>
<gene>
    <name evidence="7" type="ordered locus">Ksed_11390</name>
</gene>
<dbReference type="Pfam" id="PF00370">
    <property type="entry name" value="FGGY_N"/>
    <property type="match status" value="1"/>
</dbReference>
<evidence type="ECO:0000259" key="6">
    <source>
        <dbReference type="Pfam" id="PF02782"/>
    </source>
</evidence>
<dbReference type="STRING" id="478801.Ksed_11390"/>
<keyword evidence="3 4" id="KW-0418">Kinase</keyword>
<dbReference type="GO" id="GO:0016301">
    <property type="term" value="F:kinase activity"/>
    <property type="evidence" value="ECO:0007669"/>
    <property type="project" value="UniProtKB-KW"/>
</dbReference>
<dbReference type="EMBL" id="CP001686">
    <property type="protein sequence ID" value="ACV06179.1"/>
    <property type="molecule type" value="Genomic_DNA"/>
</dbReference>
<keyword evidence="8" id="KW-1185">Reference proteome</keyword>
<dbReference type="CDD" id="cd07770">
    <property type="entry name" value="ASKHA_NBD_FGGY_GntK"/>
    <property type="match status" value="1"/>
</dbReference>
<dbReference type="KEGG" id="kse:Ksed_11390"/>
<dbReference type="PANTHER" id="PTHR43095">
    <property type="entry name" value="SUGAR KINASE"/>
    <property type="match status" value="1"/>
</dbReference>
<dbReference type="InterPro" id="IPR018483">
    <property type="entry name" value="Carb_kinase_FGGY_CS"/>
</dbReference>
<dbReference type="AlphaFoldDB" id="C7NH09"/>